<dbReference type="Proteomes" id="UP000197003">
    <property type="component" value="Chromosome"/>
</dbReference>
<reference evidence="2 3" key="1">
    <citation type="submission" date="2017-04" db="EMBL/GenBank/DDBJ databases">
        <title>Whole genome sequence of Bdellovibrio bacteriovorus strain SSB218315.</title>
        <authorList>
            <person name="Oyedara O."/>
            <person name="Rodriguez-Perez M.A."/>
        </authorList>
    </citation>
    <scope>NUCLEOTIDE SEQUENCE [LARGE SCALE GENOMIC DNA]</scope>
    <source>
        <strain evidence="2 3">SSB218315</strain>
    </source>
</reference>
<dbReference type="SUPFAM" id="SSF53955">
    <property type="entry name" value="Lysozyme-like"/>
    <property type="match status" value="1"/>
</dbReference>
<dbReference type="OrthoDB" id="5288234at2"/>
<dbReference type="RefSeq" id="WP_088564405.1">
    <property type="nucleotide sequence ID" value="NZ_CP020946.1"/>
</dbReference>
<dbReference type="InterPro" id="IPR023346">
    <property type="entry name" value="Lysozyme-like_dom_sf"/>
</dbReference>
<dbReference type="Pfam" id="PF01464">
    <property type="entry name" value="SLT"/>
    <property type="match status" value="1"/>
</dbReference>
<dbReference type="EMBL" id="CP020946">
    <property type="protein sequence ID" value="ASD62785.1"/>
    <property type="molecule type" value="Genomic_DNA"/>
</dbReference>
<evidence type="ECO:0000313" key="2">
    <source>
        <dbReference type="EMBL" id="ASD62785.1"/>
    </source>
</evidence>
<accession>A0A1Z3N5P2</accession>
<proteinExistence type="predicted"/>
<dbReference type="Gene3D" id="1.10.530.10">
    <property type="match status" value="1"/>
</dbReference>
<organism evidence="2 3">
    <name type="scientific">Bdellovibrio bacteriovorus</name>
    <dbReference type="NCBI Taxonomy" id="959"/>
    <lineage>
        <taxon>Bacteria</taxon>
        <taxon>Pseudomonadati</taxon>
        <taxon>Bdellovibrionota</taxon>
        <taxon>Bdellovibrionia</taxon>
        <taxon>Bdellovibrionales</taxon>
        <taxon>Pseudobdellovibrionaceae</taxon>
        <taxon>Bdellovibrio</taxon>
    </lineage>
</organism>
<dbReference type="InterPro" id="IPR008258">
    <property type="entry name" value="Transglycosylase_SLT_dom_1"/>
</dbReference>
<sequence>MRATTPHLYKMLFLTLCFSMGWNMKPVDFHLDLASKEEKGLAAPFNLNASKAKVENKKEEETTSEPIPIIEHALDKIEKTKSFQSLFGWGDNVANRNCDTCQEEIRNMRYMQCNAQNNYLEAEMKTAVESQNSLLGDLIRAPIKANSIIKASCIQMGMNTKFGVSSKTFRQCNAAGAARQAFRPCISENYFKMVNNSFELVSSCMKDFIAPGKDEETQNLDVRAVYALINIESGFHVNAMSGTGAGGIGQFTAPAIQDVNSNELNAVRISLEGNKNPLCSRLSMELLDKMEPIRPGKAQSCERISLKNGNPMKNMIYTYAYLKGVKADMNNMIFENKNYKNKFRMSEFDLNKIKRALMVWSHNTGPAGTWTPAKTLLNTFYRGKTVTNADQFIQQMQQYMQKFPASANKSSARRKETSRYFPEITKTLNNIENAVGGGTCVN</sequence>
<protein>
    <recommendedName>
        <fullName evidence="1">Transglycosylase SLT domain-containing protein</fullName>
    </recommendedName>
</protein>
<evidence type="ECO:0000259" key="1">
    <source>
        <dbReference type="Pfam" id="PF01464"/>
    </source>
</evidence>
<evidence type="ECO:0000313" key="3">
    <source>
        <dbReference type="Proteomes" id="UP000197003"/>
    </source>
</evidence>
<feature type="domain" description="Transglycosylase SLT" evidence="1">
    <location>
        <begin position="213"/>
        <end position="259"/>
    </location>
</feature>
<name>A0A1Z3N5P2_BDEBC</name>
<dbReference type="AlphaFoldDB" id="A0A1Z3N5P2"/>
<gene>
    <name evidence="2" type="ORF">B9G79_03985</name>
</gene>